<comment type="caution">
    <text evidence="1">The sequence shown here is derived from an EMBL/GenBank/DDBJ whole genome shotgun (WGS) entry which is preliminary data.</text>
</comment>
<reference evidence="1" key="1">
    <citation type="journal article" date="2015" name="Nature">
        <title>Complex archaea that bridge the gap between prokaryotes and eukaryotes.</title>
        <authorList>
            <person name="Spang A."/>
            <person name="Saw J.H."/>
            <person name="Jorgensen S.L."/>
            <person name="Zaremba-Niedzwiedzka K."/>
            <person name="Martijn J."/>
            <person name="Lind A.E."/>
            <person name="van Eijk R."/>
            <person name="Schleper C."/>
            <person name="Guy L."/>
            <person name="Ettema T.J."/>
        </authorList>
    </citation>
    <scope>NUCLEOTIDE SEQUENCE</scope>
</reference>
<organism evidence="1">
    <name type="scientific">marine sediment metagenome</name>
    <dbReference type="NCBI Taxonomy" id="412755"/>
    <lineage>
        <taxon>unclassified sequences</taxon>
        <taxon>metagenomes</taxon>
        <taxon>ecological metagenomes</taxon>
    </lineage>
</organism>
<dbReference type="Gene3D" id="2.40.160.10">
    <property type="entry name" value="Porin"/>
    <property type="match status" value="1"/>
</dbReference>
<dbReference type="InterPro" id="IPR010870">
    <property type="entry name" value="Porin_O/P"/>
</dbReference>
<gene>
    <name evidence="1" type="ORF">LCGC14_1836250</name>
</gene>
<proteinExistence type="predicted"/>
<name>A0A0F9IU18_9ZZZZ</name>
<accession>A0A0F9IU18</accession>
<evidence type="ECO:0000313" key="1">
    <source>
        <dbReference type="EMBL" id="KKL97260.1"/>
    </source>
</evidence>
<dbReference type="EMBL" id="LAZR01018209">
    <property type="protein sequence ID" value="KKL97260.1"/>
    <property type="molecule type" value="Genomic_DNA"/>
</dbReference>
<dbReference type="Pfam" id="PF07396">
    <property type="entry name" value="Porin_O_P"/>
    <property type="match status" value="1"/>
</dbReference>
<dbReference type="InterPro" id="IPR023614">
    <property type="entry name" value="Porin_dom_sf"/>
</dbReference>
<dbReference type="AlphaFoldDB" id="A0A0F9IU18"/>
<dbReference type="SUPFAM" id="SSF56935">
    <property type="entry name" value="Porins"/>
    <property type="match status" value="1"/>
</dbReference>
<protein>
    <recommendedName>
        <fullName evidence="2">Phosphate-selective porin O and P</fullName>
    </recommendedName>
</protein>
<sequence>MLHIYVTIVIYVVKLFFHFDYHIVSHQNAFAGDDLDNGFQFESKPEIHLATDFVDTGRFTADFANLINPELAIVYGPFSLQTEYTFADINRKRSTIGSNDFTGFYVYGSYFITGENRSYKTTNGTFSRVKPKSNFKWGKSPGAIELLARYSELDLSDEAVDAGRLDTMTLGVNWYLNPNTRVMFNYVKADPTLDSDGDDDGDADLLAMRFQIDF</sequence>
<evidence type="ECO:0008006" key="2">
    <source>
        <dbReference type="Google" id="ProtNLM"/>
    </source>
</evidence>